<reference evidence="1" key="1">
    <citation type="journal article" date="2023" name="Insect Mol. Biol.">
        <title>Genome sequencing provides insights into the evolution of gene families encoding plant cell wall-degrading enzymes in longhorned beetles.</title>
        <authorList>
            <person name="Shin N.R."/>
            <person name="Okamura Y."/>
            <person name="Kirsch R."/>
            <person name="Pauchet Y."/>
        </authorList>
    </citation>
    <scope>NUCLEOTIDE SEQUENCE</scope>
    <source>
        <strain evidence="1">RBIC_L_NR</strain>
    </source>
</reference>
<dbReference type="Proteomes" id="UP001162156">
    <property type="component" value="Unassembled WGS sequence"/>
</dbReference>
<proteinExistence type="predicted"/>
<dbReference type="AlphaFoldDB" id="A0AAV8WXD4"/>
<name>A0AAV8WXD4_9CUCU</name>
<sequence length="126" mass="14626">MDSSFLNSVLELYKDNKWKEILNLNEKSDNLNALKILWVWPSEENLYFIRKVLYEQNLDGIISLGCGCGLLEWIINKSTGPGKGSGRLTDPEPFKVNFENLKWRLYGFQEIKDSKDFIAVYVKCVK</sequence>
<keyword evidence="2" id="KW-1185">Reference proteome</keyword>
<evidence type="ECO:0000313" key="2">
    <source>
        <dbReference type="Proteomes" id="UP001162156"/>
    </source>
</evidence>
<accession>A0AAV8WXD4</accession>
<protein>
    <submittedName>
        <fullName evidence="1">Uncharacterized protein</fullName>
    </submittedName>
</protein>
<dbReference type="EMBL" id="JANEYF010004423">
    <property type="protein sequence ID" value="KAJ8931244.1"/>
    <property type="molecule type" value="Genomic_DNA"/>
</dbReference>
<comment type="caution">
    <text evidence="1">The sequence shown here is derived from an EMBL/GenBank/DDBJ whole genome shotgun (WGS) entry which is preliminary data.</text>
</comment>
<evidence type="ECO:0000313" key="1">
    <source>
        <dbReference type="EMBL" id="KAJ8931244.1"/>
    </source>
</evidence>
<organism evidence="1 2">
    <name type="scientific">Rhamnusium bicolor</name>
    <dbReference type="NCBI Taxonomy" id="1586634"/>
    <lineage>
        <taxon>Eukaryota</taxon>
        <taxon>Metazoa</taxon>
        <taxon>Ecdysozoa</taxon>
        <taxon>Arthropoda</taxon>
        <taxon>Hexapoda</taxon>
        <taxon>Insecta</taxon>
        <taxon>Pterygota</taxon>
        <taxon>Neoptera</taxon>
        <taxon>Endopterygota</taxon>
        <taxon>Coleoptera</taxon>
        <taxon>Polyphaga</taxon>
        <taxon>Cucujiformia</taxon>
        <taxon>Chrysomeloidea</taxon>
        <taxon>Cerambycidae</taxon>
        <taxon>Lepturinae</taxon>
        <taxon>Rhagiini</taxon>
        <taxon>Rhamnusium</taxon>
    </lineage>
</organism>
<gene>
    <name evidence="1" type="ORF">NQ314_015863</name>
</gene>